<evidence type="ECO:0000256" key="3">
    <source>
        <dbReference type="ARBA" id="ARBA00023002"/>
    </source>
</evidence>
<evidence type="ECO:0000256" key="1">
    <source>
        <dbReference type="ARBA" id="ARBA00022630"/>
    </source>
</evidence>
<sequence>MNEKKIMNQTIEKMLVHASVRDFKAEPLPAQTKDLLLKAAQSGASSNFIQAYSIIEVADVNLRREIAKISGSDAYVNQTGVFYVFVADWYRQAQI</sequence>
<reference evidence="4 5" key="1">
    <citation type="submission" date="2014-12" db="EMBL/GenBank/DDBJ databases">
        <title>Draft genome sequences of 10 type strains of Lactococcus.</title>
        <authorList>
            <person name="Sun Z."/>
            <person name="Zhong Z."/>
            <person name="Liu W."/>
            <person name="Zhang W."/>
            <person name="Zhang H."/>
        </authorList>
    </citation>
    <scope>NUCLEOTIDE SEQUENCE [LARGE SCALE GENOMIC DNA]</scope>
    <source>
        <strain evidence="4 5">DSM 21502</strain>
    </source>
</reference>
<dbReference type="InterPro" id="IPR000415">
    <property type="entry name" value="Nitroreductase-like"/>
</dbReference>
<dbReference type="GO" id="GO:0016491">
    <property type="term" value="F:oxidoreductase activity"/>
    <property type="evidence" value="ECO:0007669"/>
    <property type="project" value="UniProtKB-KW"/>
</dbReference>
<comment type="caution">
    <text evidence="4">The sequence shown here is derived from an EMBL/GenBank/DDBJ whole genome shotgun (WGS) entry which is preliminary data.</text>
</comment>
<name>A0A2A5SS48_LACLC</name>
<proteinExistence type="predicted"/>
<dbReference type="Gene3D" id="3.40.109.10">
    <property type="entry name" value="NADH Oxidase"/>
    <property type="match status" value="1"/>
</dbReference>
<dbReference type="PANTHER" id="PTHR43425">
    <property type="entry name" value="OXYGEN-INSENSITIVE NADPH NITROREDUCTASE"/>
    <property type="match status" value="1"/>
</dbReference>
<keyword evidence="1" id="KW-0285">Flavoprotein</keyword>
<dbReference type="Proteomes" id="UP000218711">
    <property type="component" value="Unassembled WGS sequence"/>
</dbReference>
<accession>A0A2A5SS48</accession>
<keyword evidence="2" id="KW-0288">FMN</keyword>
<evidence type="ECO:0000313" key="5">
    <source>
        <dbReference type="Proteomes" id="UP000218711"/>
    </source>
</evidence>
<dbReference type="SUPFAM" id="SSF55469">
    <property type="entry name" value="FMN-dependent nitroreductase-like"/>
    <property type="match status" value="1"/>
</dbReference>
<evidence type="ECO:0000256" key="2">
    <source>
        <dbReference type="ARBA" id="ARBA00022643"/>
    </source>
</evidence>
<organism evidence="4 5">
    <name type="scientific">Lactococcus cremoris subsp. tructae</name>
    <dbReference type="NCBI Taxonomy" id="542833"/>
    <lineage>
        <taxon>Bacteria</taxon>
        <taxon>Bacillati</taxon>
        <taxon>Bacillota</taxon>
        <taxon>Bacilli</taxon>
        <taxon>Lactobacillales</taxon>
        <taxon>Streptococcaceae</taxon>
        <taxon>Lactococcus</taxon>
    </lineage>
</organism>
<keyword evidence="3" id="KW-0560">Oxidoreductase</keyword>
<evidence type="ECO:0000313" key="4">
    <source>
        <dbReference type="EMBL" id="PCS17748.1"/>
    </source>
</evidence>
<dbReference type="InterPro" id="IPR016446">
    <property type="entry name" value="Flavin_OxRdtase_Frp"/>
</dbReference>
<dbReference type="PANTHER" id="PTHR43425:SF3">
    <property type="entry name" value="NADPH-DEPENDENT OXIDOREDUCTASE"/>
    <property type="match status" value="1"/>
</dbReference>
<protein>
    <submittedName>
        <fullName evidence="4">Nitroreductase family protein</fullName>
    </submittedName>
</protein>
<dbReference type="EMBL" id="JXKC01000008">
    <property type="protein sequence ID" value="PCS17748.1"/>
    <property type="molecule type" value="Genomic_DNA"/>
</dbReference>
<dbReference type="AlphaFoldDB" id="A0A2A5SS48"/>
<gene>
    <name evidence="4" type="ORF">RU92_GL002432</name>
</gene>